<dbReference type="PANTHER" id="PTHR46169">
    <property type="entry name" value="DNA REPLICATION-RELATED ELEMENT FACTOR, ISOFORM A"/>
    <property type="match status" value="1"/>
</dbReference>
<accession>A0AAV7KFN0</accession>
<protein>
    <submittedName>
        <fullName evidence="1">Hermes Transposase</fullName>
    </submittedName>
</protein>
<proteinExistence type="predicted"/>
<dbReference type="GO" id="GO:0005634">
    <property type="term" value="C:nucleus"/>
    <property type="evidence" value="ECO:0007669"/>
    <property type="project" value="TreeGrafter"/>
</dbReference>
<name>A0AAV7KFN0_9METZ</name>
<reference evidence="1 2" key="1">
    <citation type="journal article" date="2023" name="BMC Biol.">
        <title>The compact genome of the sponge Oopsacas minuta (Hexactinellida) is lacking key metazoan core genes.</title>
        <authorList>
            <person name="Santini S."/>
            <person name="Schenkelaars Q."/>
            <person name="Jourda C."/>
            <person name="Duchesne M."/>
            <person name="Belahbib H."/>
            <person name="Rocher C."/>
            <person name="Selva M."/>
            <person name="Riesgo A."/>
            <person name="Vervoort M."/>
            <person name="Leys S.P."/>
            <person name="Kodjabachian L."/>
            <person name="Le Bivic A."/>
            <person name="Borchiellini C."/>
            <person name="Claverie J.M."/>
            <person name="Renard E."/>
        </authorList>
    </citation>
    <scope>NUCLEOTIDE SEQUENCE [LARGE SCALE GENOMIC DNA]</scope>
    <source>
        <strain evidence="1">SPO-2</strain>
    </source>
</reference>
<evidence type="ECO:0000313" key="2">
    <source>
        <dbReference type="Proteomes" id="UP001165289"/>
    </source>
</evidence>
<organism evidence="1 2">
    <name type="scientific">Oopsacas minuta</name>
    <dbReference type="NCBI Taxonomy" id="111878"/>
    <lineage>
        <taxon>Eukaryota</taxon>
        <taxon>Metazoa</taxon>
        <taxon>Porifera</taxon>
        <taxon>Hexactinellida</taxon>
        <taxon>Hexasterophora</taxon>
        <taxon>Lyssacinosida</taxon>
        <taxon>Leucopsacidae</taxon>
        <taxon>Oopsacas</taxon>
    </lineage>
</organism>
<dbReference type="InterPro" id="IPR012337">
    <property type="entry name" value="RNaseH-like_sf"/>
</dbReference>
<dbReference type="EMBL" id="JAKMXF010000055">
    <property type="protein sequence ID" value="KAI6659678.1"/>
    <property type="molecule type" value="Genomic_DNA"/>
</dbReference>
<comment type="caution">
    <text evidence="1">The sequence shown here is derived from an EMBL/GenBank/DDBJ whole genome shotgun (WGS) entry which is preliminary data.</text>
</comment>
<dbReference type="AlphaFoldDB" id="A0AAV7KFN0"/>
<dbReference type="GO" id="GO:0006357">
    <property type="term" value="P:regulation of transcription by RNA polymerase II"/>
    <property type="evidence" value="ECO:0007669"/>
    <property type="project" value="TreeGrafter"/>
</dbReference>
<keyword evidence="2" id="KW-1185">Reference proteome</keyword>
<sequence>MGSKYGNIDVADLLYSRQTIQRSTFLKMKECQELIRCKVAQYGQQKCVSFTTDLTTDDVNKNSFMDFTVFWITEDYELCHAMYKCEYFEQRHTGYNIKQAIDSILSELNLDIYDTPCTTDKGSNIIAATTDKTHVDCLCHRLNTVIDSAWKEILQQNEELMYLDQFCHELVRFVNHSSGIQSNLPSTLKHGGLTRPWRSLSNMFVSILKSREALLFELRNRKREHLISRINIDLLRDVVDFLEPLSTFFDMLEFANVPTLQNGLPVYYTLYETWKPNDSDNTIITTLKSKFLKFLTEKFWSSLGMLHFVATYLDPSLRYFAFVTSVADRNLFLVQVLESIHVLSEDITLDDIGCASKDVTNEPETECMGEATPT</sequence>
<gene>
    <name evidence="1" type="ORF">LOD99_14601</name>
</gene>
<dbReference type="SUPFAM" id="SSF53098">
    <property type="entry name" value="Ribonuclease H-like"/>
    <property type="match status" value="1"/>
</dbReference>
<dbReference type="Proteomes" id="UP001165289">
    <property type="component" value="Unassembled WGS sequence"/>
</dbReference>
<dbReference type="PANTHER" id="PTHR46169:SF29">
    <property type="entry name" value="DNA REPLICATION-RELATED ELEMENT FACTOR, ISOFORM A"/>
    <property type="match status" value="1"/>
</dbReference>
<evidence type="ECO:0000313" key="1">
    <source>
        <dbReference type="EMBL" id="KAI6659678.1"/>
    </source>
</evidence>
<dbReference type="InterPro" id="IPR052717">
    <property type="entry name" value="Vacuolar_transposase_reg"/>
</dbReference>